<dbReference type="Gene3D" id="3.40.50.1820">
    <property type="entry name" value="alpha/beta hydrolase"/>
    <property type="match status" value="1"/>
</dbReference>
<evidence type="ECO:0000256" key="1">
    <source>
        <dbReference type="ARBA" id="ARBA00022801"/>
    </source>
</evidence>
<dbReference type="PANTHER" id="PTHR43798:SF31">
    <property type="entry name" value="AB HYDROLASE SUPERFAMILY PROTEIN YCLE"/>
    <property type="match status" value="1"/>
</dbReference>
<evidence type="ECO:0000313" key="3">
    <source>
        <dbReference type="EMBL" id="KBZ69288.1"/>
    </source>
</evidence>
<dbReference type="Proteomes" id="UP000025947">
    <property type="component" value="Unassembled WGS sequence"/>
</dbReference>
<proteinExistence type="predicted"/>
<dbReference type="SUPFAM" id="SSF53474">
    <property type="entry name" value="alpha/beta-Hydrolases"/>
    <property type="match status" value="1"/>
</dbReference>
<sequence>MSTAAPEENFVDAGRVTTRYWETGAGEPLVLIHGGGAGADAWGNWAPSLSAYAERFRTMAYDMVGFGKSRVADENFEYSQQSRIDHLAAFLDALGLDRVSLIGNSMGGATALGLAMTQPLRINRLVLMGSAGLNRRFSPQLQTILNYQEPDRDAMARIVAALTHESFVAPEDLVDYRYQLTCDQAVMNAYRRTMAWVREQGGLHYDEDAISAVKVPTLVVSGREDAVVPLHESLRFHELLEHSRLYALPRCGHWAMIEHPAEFARISIDFLAAKDHRDEFD</sequence>
<dbReference type="GO" id="GO:0016020">
    <property type="term" value="C:membrane"/>
    <property type="evidence" value="ECO:0007669"/>
    <property type="project" value="TreeGrafter"/>
</dbReference>
<dbReference type="PANTHER" id="PTHR43798">
    <property type="entry name" value="MONOACYLGLYCEROL LIPASE"/>
    <property type="match status" value="1"/>
</dbReference>
<keyword evidence="1" id="KW-0378">Hydrolase</keyword>
<keyword evidence="4" id="KW-1185">Reference proteome</keyword>
<dbReference type="InterPro" id="IPR050266">
    <property type="entry name" value="AB_hydrolase_sf"/>
</dbReference>
<dbReference type="PRINTS" id="PR00412">
    <property type="entry name" value="EPOXHYDRLASE"/>
</dbReference>
<dbReference type="EMBL" id="JLXW01000001">
    <property type="protein sequence ID" value="KBZ69288.1"/>
    <property type="molecule type" value="Genomic_DNA"/>
</dbReference>
<dbReference type="PRINTS" id="PR00111">
    <property type="entry name" value="ABHYDROLASE"/>
</dbReference>
<organism evidence="3 4">
    <name type="scientific">Mycobacterium [tuberculosis] TKK-01-0051</name>
    <dbReference type="NCBI Taxonomy" id="1324261"/>
    <lineage>
        <taxon>Bacteria</taxon>
        <taxon>Bacillati</taxon>
        <taxon>Actinomycetota</taxon>
        <taxon>Actinomycetes</taxon>
        <taxon>Mycobacteriales</taxon>
        <taxon>Mycobacteriaceae</taxon>
        <taxon>Mycobacterium</taxon>
        <taxon>Mycobacterium avium complex (MAC)</taxon>
    </lineage>
</organism>
<feature type="domain" description="AB hydrolase-1" evidence="2">
    <location>
        <begin position="28"/>
        <end position="260"/>
    </location>
</feature>
<protein>
    <recommendedName>
        <fullName evidence="2">AB hydrolase-1 domain-containing protein</fullName>
    </recommendedName>
</protein>
<dbReference type="InterPro" id="IPR000073">
    <property type="entry name" value="AB_hydrolase_1"/>
</dbReference>
<dbReference type="Pfam" id="PF00561">
    <property type="entry name" value="Abhydrolase_1"/>
    <property type="match status" value="1"/>
</dbReference>
<dbReference type="GO" id="GO:0016787">
    <property type="term" value="F:hydrolase activity"/>
    <property type="evidence" value="ECO:0007669"/>
    <property type="project" value="UniProtKB-KW"/>
</dbReference>
<dbReference type="AlphaFoldDB" id="A0A051UJY3"/>
<dbReference type="RefSeq" id="WP_044482870.1">
    <property type="nucleotide sequence ID" value="NZ_KK328284.1"/>
</dbReference>
<dbReference type="InterPro" id="IPR000639">
    <property type="entry name" value="Epox_hydrolase-like"/>
</dbReference>
<dbReference type="HOGENOM" id="CLU_020336_13_2_11"/>
<comment type="caution">
    <text evidence="3">The sequence shown here is derived from an EMBL/GenBank/DDBJ whole genome shotgun (WGS) entry which is preliminary data.</text>
</comment>
<evidence type="ECO:0000259" key="2">
    <source>
        <dbReference type="Pfam" id="PF00561"/>
    </source>
</evidence>
<reference evidence="3 4" key="1">
    <citation type="submission" date="2014-04" db="EMBL/GenBank/DDBJ databases">
        <title>The Genome Sequence of Mycobacterium tuberculosis TKK-01-0051.</title>
        <authorList>
            <consortium name="The Broad Institute Genomics Platform"/>
            <consortium name="The Broad Institute Genome Sequencing Center for Infectious Disease"/>
            <person name="Earl A.M."/>
            <person name="Cohen K."/>
            <person name="Pym A."/>
            <person name="Bishai W."/>
            <person name="Maharaj K."/>
            <person name="Desjardins C."/>
            <person name="Abeel T."/>
            <person name="Young S."/>
            <person name="Zeng Q."/>
            <person name="Gargeya S."/>
            <person name="Abouelleil A."/>
            <person name="Alvarado L."/>
            <person name="Chapman S.B."/>
            <person name="Gainer-Dewar J."/>
            <person name="Goldberg J."/>
            <person name="Griggs A."/>
            <person name="Gujja S."/>
            <person name="Hansen M."/>
            <person name="Howarth C."/>
            <person name="Imamovic A."/>
            <person name="Larimer J."/>
            <person name="Murphy C."/>
            <person name="Naylor J."/>
            <person name="Pearson M."/>
            <person name="Poon T.W."/>
            <person name="Priest M."/>
            <person name="Roberts A."/>
            <person name="Saif S."/>
            <person name="Shea T."/>
            <person name="Sykes S."/>
            <person name="Wortman J."/>
            <person name="Nusbaum C."/>
            <person name="Birren B."/>
        </authorList>
    </citation>
    <scope>NUCLEOTIDE SEQUENCE [LARGE SCALE GENOMIC DNA]</scope>
    <source>
        <strain evidence="3 4">TKK-01-0051</strain>
    </source>
</reference>
<evidence type="ECO:0000313" key="4">
    <source>
        <dbReference type="Proteomes" id="UP000025947"/>
    </source>
</evidence>
<dbReference type="PATRIC" id="fig|1324261.3.peg.4"/>
<dbReference type="InterPro" id="IPR029058">
    <property type="entry name" value="AB_hydrolase_fold"/>
</dbReference>
<gene>
    <name evidence="3" type="ORF">K875_00003</name>
</gene>
<accession>A0A051UJY3</accession>
<name>A0A051UJY3_9MYCO</name>